<evidence type="ECO:0000313" key="3">
    <source>
        <dbReference type="Proteomes" id="UP000077202"/>
    </source>
</evidence>
<keyword evidence="3" id="KW-1185">Reference proteome</keyword>
<name>A0A176VYN7_MARPO</name>
<evidence type="ECO:0000256" key="1">
    <source>
        <dbReference type="SAM" id="MobiDB-lite"/>
    </source>
</evidence>
<comment type="caution">
    <text evidence="2">The sequence shown here is derived from an EMBL/GenBank/DDBJ whole genome shotgun (WGS) entry which is preliminary data.</text>
</comment>
<gene>
    <name evidence="2" type="ORF">AXG93_4620s1970</name>
</gene>
<accession>A0A176VYN7</accession>
<proteinExistence type="predicted"/>
<sequence>MGPSIFHKGEIEIEIGIETETVSDLGMVMEVDAVQFRERNGTTMAAQFGPICNRVRHPLRGSPFSARKRRQNRTRFVTLIHGRRGSKISGKLERCKAHRTSASIGLPLAHSDMSPYRKVAELQWIQRPKDSSAAYADNYGGRDPDCGSRIPEGAGRLST</sequence>
<dbReference type="Proteomes" id="UP000077202">
    <property type="component" value="Unassembled WGS sequence"/>
</dbReference>
<feature type="region of interest" description="Disordered" evidence="1">
    <location>
        <begin position="133"/>
        <end position="159"/>
    </location>
</feature>
<protein>
    <submittedName>
        <fullName evidence="2">Uncharacterized protein</fullName>
    </submittedName>
</protein>
<dbReference type="EMBL" id="LVLJ01002341">
    <property type="protein sequence ID" value="OAE25382.1"/>
    <property type="molecule type" value="Genomic_DNA"/>
</dbReference>
<organism evidence="2 3">
    <name type="scientific">Marchantia polymorpha subsp. ruderalis</name>
    <dbReference type="NCBI Taxonomy" id="1480154"/>
    <lineage>
        <taxon>Eukaryota</taxon>
        <taxon>Viridiplantae</taxon>
        <taxon>Streptophyta</taxon>
        <taxon>Embryophyta</taxon>
        <taxon>Marchantiophyta</taxon>
        <taxon>Marchantiopsida</taxon>
        <taxon>Marchantiidae</taxon>
        <taxon>Marchantiales</taxon>
        <taxon>Marchantiaceae</taxon>
        <taxon>Marchantia</taxon>
    </lineage>
</organism>
<dbReference type="AlphaFoldDB" id="A0A176VYN7"/>
<reference evidence="2" key="1">
    <citation type="submission" date="2016-03" db="EMBL/GenBank/DDBJ databases">
        <title>Mechanisms controlling the formation of the plant cell surface in tip-growing cells are functionally conserved among land plants.</title>
        <authorList>
            <person name="Honkanen S."/>
            <person name="Jones V.A."/>
            <person name="Morieri G."/>
            <person name="Champion C."/>
            <person name="Hetherington A.J."/>
            <person name="Kelly S."/>
            <person name="Saint-Marcoux D."/>
            <person name="Proust H."/>
            <person name="Prescott H."/>
            <person name="Dolan L."/>
        </authorList>
    </citation>
    <scope>NUCLEOTIDE SEQUENCE [LARGE SCALE GENOMIC DNA]</scope>
    <source>
        <tissue evidence="2">Whole gametophyte</tissue>
    </source>
</reference>
<evidence type="ECO:0000313" key="2">
    <source>
        <dbReference type="EMBL" id="OAE25382.1"/>
    </source>
</evidence>